<dbReference type="Pfam" id="PF01541">
    <property type="entry name" value="GIY-YIG"/>
    <property type="match status" value="1"/>
</dbReference>
<name>A0A7C6Z2U1_9FIRM</name>
<dbReference type="PANTHER" id="PTHR30562:SF1">
    <property type="entry name" value="UVRABC SYSTEM PROTEIN C"/>
    <property type="match status" value="1"/>
</dbReference>
<dbReference type="InterPro" id="IPR050066">
    <property type="entry name" value="UvrABC_protein_C"/>
</dbReference>
<dbReference type="PROSITE" id="PS50164">
    <property type="entry name" value="GIY_YIG"/>
    <property type="match status" value="1"/>
</dbReference>
<dbReference type="InterPro" id="IPR035901">
    <property type="entry name" value="GIY-YIG_endonuc_sf"/>
</dbReference>
<dbReference type="CDD" id="cd10434">
    <property type="entry name" value="GIY-YIG_UvrC_Cho"/>
    <property type="match status" value="1"/>
</dbReference>
<dbReference type="InterPro" id="IPR047296">
    <property type="entry name" value="GIY-YIG_UvrC_Cho"/>
</dbReference>
<evidence type="ECO:0000313" key="2">
    <source>
        <dbReference type="EMBL" id="HHY25704.1"/>
    </source>
</evidence>
<sequence>MEILREKLSLLPDKPGVYLMKDASGQIIYVGKAKLLKNRVRSYFTGSHNGKTQLMISLI</sequence>
<evidence type="ECO:0000259" key="1">
    <source>
        <dbReference type="PROSITE" id="PS50164"/>
    </source>
</evidence>
<dbReference type="EMBL" id="DUTF01000069">
    <property type="protein sequence ID" value="HHY25704.1"/>
    <property type="molecule type" value="Genomic_DNA"/>
</dbReference>
<protein>
    <submittedName>
        <fullName evidence="2">GIY-YIG nuclease family protein</fullName>
    </submittedName>
</protein>
<reference evidence="2 3" key="1">
    <citation type="journal article" date="2020" name="Biotechnol. Biofuels">
        <title>New insights from the biogas microbiome by comprehensive genome-resolved metagenomics of nearly 1600 species originating from multiple anaerobic digesters.</title>
        <authorList>
            <person name="Campanaro S."/>
            <person name="Treu L."/>
            <person name="Rodriguez-R L.M."/>
            <person name="Kovalovszki A."/>
            <person name="Ziels R.M."/>
            <person name="Maus I."/>
            <person name="Zhu X."/>
            <person name="Kougias P.G."/>
            <person name="Basile A."/>
            <person name="Luo G."/>
            <person name="Schluter A."/>
            <person name="Konstantinidis K.T."/>
            <person name="Angelidaki I."/>
        </authorList>
    </citation>
    <scope>NUCLEOTIDE SEQUENCE [LARGE SCALE GENOMIC DNA]</scope>
    <source>
        <strain evidence="2">AS05jafATM_4</strain>
    </source>
</reference>
<dbReference type="AlphaFoldDB" id="A0A7C6Z2U1"/>
<evidence type="ECO:0000313" key="3">
    <source>
        <dbReference type="Proteomes" id="UP000553059"/>
    </source>
</evidence>
<gene>
    <name evidence="2" type="ORF">GX523_02925</name>
</gene>
<organism evidence="2 3">
    <name type="scientific">Desulfitobacterium dehalogenans</name>
    <dbReference type="NCBI Taxonomy" id="36854"/>
    <lineage>
        <taxon>Bacteria</taxon>
        <taxon>Bacillati</taxon>
        <taxon>Bacillota</taxon>
        <taxon>Clostridia</taxon>
        <taxon>Eubacteriales</taxon>
        <taxon>Desulfitobacteriaceae</taxon>
        <taxon>Desulfitobacterium</taxon>
    </lineage>
</organism>
<dbReference type="InterPro" id="IPR000305">
    <property type="entry name" value="GIY-YIG_endonuc"/>
</dbReference>
<feature type="non-terminal residue" evidence="2">
    <location>
        <position position="59"/>
    </location>
</feature>
<dbReference type="GO" id="GO:0006289">
    <property type="term" value="P:nucleotide-excision repair"/>
    <property type="evidence" value="ECO:0007669"/>
    <property type="project" value="InterPro"/>
</dbReference>
<feature type="domain" description="GIY-YIG" evidence="1">
    <location>
        <begin position="13"/>
        <end position="59"/>
    </location>
</feature>
<dbReference type="PANTHER" id="PTHR30562">
    <property type="entry name" value="UVRC/OXIDOREDUCTASE"/>
    <property type="match status" value="1"/>
</dbReference>
<proteinExistence type="predicted"/>
<dbReference type="SUPFAM" id="SSF82771">
    <property type="entry name" value="GIY-YIG endonuclease"/>
    <property type="match status" value="1"/>
</dbReference>
<dbReference type="GO" id="GO:0009380">
    <property type="term" value="C:excinuclease repair complex"/>
    <property type="evidence" value="ECO:0007669"/>
    <property type="project" value="TreeGrafter"/>
</dbReference>
<accession>A0A7C6Z2U1</accession>
<dbReference type="Gene3D" id="3.40.1440.10">
    <property type="entry name" value="GIY-YIG endonuclease"/>
    <property type="match status" value="1"/>
</dbReference>
<comment type="caution">
    <text evidence="2">The sequence shown here is derived from an EMBL/GenBank/DDBJ whole genome shotgun (WGS) entry which is preliminary data.</text>
</comment>
<dbReference type="Proteomes" id="UP000553059">
    <property type="component" value="Unassembled WGS sequence"/>
</dbReference>